<protein>
    <submittedName>
        <fullName evidence="1">Uncharacterized protein</fullName>
    </submittedName>
</protein>
<organism evidence="1 2">
    <name type="scientific">Zalaria obscura</name>
    <dbReference type="NCBI Taxonomy" id="2024903"/>
    <lineage>
        <taxon>Eukaryota</taxon>
        <taxon>Fungi</taxon>
        <taxon>Dikarya</taxon>
        <taxon>Ascomycota</taxon>
        <taxon>Pezizomycotina</taxon>
        <taxon>Dothideomycetes</taxon>
        <taxon>Dothideomycetidae</taxon>
        <taxon>Dothideales</taxon>
        <taxon>Zalariaceae</taxon>
        <taxon>Zalaria</taxon>
    </lineage>
</organism>
<comment type="caution">
    <text evidence="1">The sequence shown here is derived from an EMBL/GenBank/DDBJ whole genome shotgun (WGS) entry which is preliminary data.</text>
</comment>
<keyword evidence="2" id="KW-1185">Reference proteome</keyword>
<reference evidence="1" key="1">
    <citation type="submission" date="2024-02" db="EMBL/GenBank/DDBJ databases">
        <title>Metagenome Assembled Genome of Zalaria obscura JY119.</title>
        <authorList>
            <person name="Vighnesh L."/>
            <person name="Jagadeeshwari U."/>
            <person name="Venkata Ramana C."/>
            <person name="Sasikala C."/>
        </authorList>
    </citation>
    <scope>NUCLEOTIDE SEQUENCE</scope>
    <source>
        <strain evidence="1">JY119</strain>
    </source>
</reference>
<accession>A0ACC3SDD0</accession>
<dbReference type="Proteomes" id="UP001320706">
    <property type="component" value="Unassembled WGS sequence"/>
</dbReference>
<evidence type="ECO:0000313" key="1">
    <source>
        <dbReference type="EMBL" id="KAK8207995.1"/>
    </source>
</evidence>
<proteinExistence type="predicted"/>
<dbReference type="EMBL" id="JAMKPW020000019">
    <property type="protein sequence ID" value="KAK8207995.1"/>
    <property type="molecule type" value="Genomic_DNA"/>
</dbReference>
<name>A0ACC3SDD0_9PEZI</name>
<evidence type="ECO:0000313" key="2">
    <source>
        <dbReference type="Proteomes" id="UP001320706"/>
    </source>
</evidence>
<gene>
    <name evidence="1" type="ORF">M8818_004033</name>
</gene>
<sequence length="504" mass="53173">MVACKDGERRPPQVGSSFGQMAEACFGMPPGGRAHVGDICRCNQLRTKCDGKTPCAHCVEFGLTCEYVRERKKRGKASRKDLAQQQAAAAGAGGSNGEGSPKSANEASSEDQKPPDTAPKREPPSLKRRRSSSQVPPPTLPPARSMSLSSQPQGNATAPMPPLSAMQQTPNHINHEMGAMGAGDRHNSVQVPVGPQGTTAALPTPRLSSTGMVGMGEYGTMDDYHRNILRQSASTNGQHLLHGTGSTLPASLMHGNTMPPYGDSPYGVPSPQSQNGPMNTFRIGESPISAGFLAGSPVGSSPGWPILPSPSAGLYPTMSNALPGQTLRYPVLKPILPRISAIIPVNLACDLLELYFSSSSTAFMQPASPYLLGFMFRKRSFLRQHNPRPCSPALLASILWVAAQTSESPVLTSPPSARGKICHQLLELTVSLLRPLIHTSAEGAPVHGSSVMLNAMDCCSQSWMPSGKLGNTIQEKAMLNPPISGGEDRASSAPDTAFLAISCL</sequence>